<evidence type="ECO:0000256" key="8">
    <source>
        <dbReference type="ARBA" id="ARBA00022857"/>
    </source>
</evidence>
<keyword evidence="5 18" id="KW-0479">Metal-binding</keyword>
<dbReference type="PANTHER" id="PTHR12592">
    <property type="entry name" value="ATP-DEPENDENT (S)-NAD(P)H-HYDRATE DEHYDRATASE FAMILY MEMBER"/>
    <property type="match status" value="1"/>
</dbReference>
<dbReference type="AlphaFoldDB" id="A0A5A7NPH2"/>
<comment type="cofactor">
    <cofactor evidence="18">
        <name>K(+)</name>
        <dbReference type="ChEBI" id="CHEBI:29103"/>
    </cofactor>
    <text evidence="18">Binds 1 potassium ion per subunit.</text>
</comment>
<comment type="catalytic activity">
    <reaction evidence="16 17 18">
        <text>(6S)-NADPHX + ADP = AMP + phosphate + NADPH + H(+)</text>
        <dbReference type="Rhea" id="RHEA:32235"/>
        <dbReference type="ChEBI" id="CHEBI:15378"/>
        <dbReference type="ChEBI" id="CHEBI:43474"/>
        <dbReference type="ChEBI" id="CHEBI:57783"/>
        <dbReference type="ChEBI" id="CHEBI:64076"/>
        <dbReference type="ChEBI" id="CHEBI:456215"/>
        <dbReference type="ChEBI" id="CHEBI:456216"/>
        <dbReference type="EC" id="4.2.1.136"/>
    </reaction>
</comment>
<comment type="cofactor">
    <cofactor evidence="17">
        <name>Mg(2+)</name>
        <dbReference type="ChEBI" id="CHEBI:18420"/>
    </cofactor>
</comment>
<evidence type="ECO:0000256" key="5">
    <source>
        <dbReference type="ARBA" id="ARBA00022723"/>
    </source>
</evidence>
<keyword evidence="6 17" id="KW-0547">Nucleotide-binding</keyword>
<proteinExistence type="inferred from homology"/>
<evidence type="ECO:0000313" key="21">
    <source>
        <dbReference type="EMBL" id="GER21678.1"/>
    </source>
</evidence>
<comment type="catalytic activity">
    <reaction evidence="15 17 18">
        <text>(6S)-NADHX + ADP = AMP + phosphate + NADH + H(+)</text>
        <dbReference type="Rhea" id="RHEA:32223"/>
        <dbReference type="ChEBI" id="CHEBI:15378"/>
        <dbReference type="ChEBI" id="CHEBI:43474"/>
        <dbReference type="ChEBI" id="CHEBI:57945"/>
        <dbReference type="ChEBI" id="CHEBI:64074"/>
        <dbReference type="ChEBI" id="CHEBI:456215"/>
        <dbReference type="ChEBI" id="CHEBI:456216"/>
        <dbReference type="EC" id="4.2.1.136"/>
    </reaction>
</comment>
<dbReference type="InterPro" id="IPR000631">
    <property type="entry name" value="CARKD"/>
</dbReference>
<name>A0A5A7NPH2_9MICC</name>
<protein>
    <recommendedName>
        <fullName evidence="17">ADP-dependent (S)-NAD(P)H-hydrate dehydratase</fullName>
        <ecNumber evidence="17">4.2.1.136</ecNumber>
    </recommendedName>
    <alternativeName>
        <fullName evidence="17">ADP-dependent NAD(P)HX dehydratase</fullName>
    </alternativeName>
</protein>
<dbReference type="EMBL" id="BKDJ01000001">
    <property type="protein sequence ID" value="GER21678.1"/>
    <property type="molecule type" value="Genomic_DNA"/>
</dbReference>
<keyword evidence="10 17" id="KW-0520">NAD</keyword>
<evidence type="ECO:0000259" key="19">
    <source>
        <dbReference type="PROSITE" id="PS51383"/>
    </source>
</evidence>
<feature type="binding site" evidence="17">
    <location>
        <position position="433"/>
    </location>
    <ligand>
        <name>(6S)-NADPHX</name>
        <dbReference type="ChEBI" id="CHEBI:64076"/>
    </ligand>
</feature>
<feature type="binding site" evidence="17">
    <location>
        <position position="263"/>
    </location>
    <ligand>
        <name>(6S)-NADPHX</name>
        <dbReference type="ChEBI" id="CHEBI:64076"/>
    </ligand>
</feature>
<dbReference type="InterPro" id="IPR017953">
    <property type="entry name" value="Carbohydrate_kinase_pred_CS"/>
</dbReference>
<dbReference type="HAMAP" id="MF_01965">
    <property type="entry name" value="NADHX_dehydratase"/>
    <property type="match status" value="1"/>
</dbReference>
<dbReference type="Pfam" id="PF03853">
    <property type="entry name" value="YjeF_N"/>
    <property type="match status" value="1"/>
</dbReference>
<keyword evidence="13" id="KW-0511">Multifunctional enzyme</keyword>
<evidence type="ECO:0000256" key="6">
    <source>
        <dbReference type="ARBA" id="ARBA00022741"/>
    </source>
</evidence>
<evidence type="ECO:0000256" key="9">
    <source>
        <dbReference type="ARBA" id="ARBA00022958"/>
    </source>
</evidence>
<dbReference type="CDD" id="cd01171">
    <property type="entry name" value="YXKO-related"/>
    <property type="match status" value="1"/>
</dbReference>
<comment type="similarity">
    <text evidence="17">Belongs to the NnrD/CARKD family.</text>
</comment>
<reference evidence="21 22" key="1">
    <citation type="submission" date="2019-09" db="EMBL/GenBank/DDBJ databases">
        <title>Arthrobacter zafarii sp. nov., a moderately thermotolerant and halotolerant actinobacterium isolated from Cholistan desert soil of Pakistan.</title>
        <authorList>
            <person name="Amin A."/>
            <person name="Ahmed I."/>
            <person name="Khalid N."/>
            <person name="Schumann P."/>
            <person name="Busse H.J."/>
            <person name="Khan I.U."/>
            <person name="Li S."/>
            <person name="Li W.J."/>
        </authorList>
    </citation>
    <scope>NUCLEOTIDE SEQUENCE [LARGE SCALE GENOMIC DNA]</scope>
    <source>
        <strain evidence="21 22">NCCP-1664</strain>
    </source>
</reference>
<accession>A0A5A7NPH2</accession>
<feature type="binding site" evidence="17">
    <location>
        <position position="432"/>
    </location>
    <ligand>
        <name>AMP</name>
        <dbReference type="ChEBI" id="CHEBI:456215"/>
    </ligand>
</feature>
<gene>
    <name evidence="17" type="primary">nnrD</name>
    <name evidence="21" type="ORF">NCCP1664_01750</name>
</gene>
<evidence type="ECO:0000259" key="20">
    <source>
        <dbReference type="PROSITE" id="PS51385"/>
    </source>
</evidence>
<evidence type="ECO:0000256" key="14">
    <source>
        <dbReference type="ARBA" id="ARBA00025153"/>
    </source>
</evidence>
<comment type="similarity">
    <text evidence="3 18">In the N-terminal section; belongs to the NnrE/AIBP family.</text>
</comment>
<dbReference type="EC" id="4.2.1.136" evidence="17"/>
<dbReference type="PROSITE" id="PS51385">
    <property type="entry name" value="YJEF_N"/>
    <property type="match status" value="1"/>
</dbReference>
<dbReference type="OrthoDB" id="9806925at2"/>
<keyword evidence="22" id="KW-1185">Reference proteome</keyword>
<evidence type="ECO:0000256" key="11">
    <source>
        <dbReference type="ARBA" id="ARBA00023235"/>
    </source>
</evidence>
<dbReference type="PROSITE" id="PS51383">
    <property type="entry name" value="YJEF_C_3"/>
    <property type="match status" value="1"/>
</dbReference>
<keyword evidence="11 18" id="KW-0413">Isomerase</keyword>
<dbReference type="Gene3D" id="3.40.50.10260">
    <property type="entry name" value="YjeF N-terminal domain"/>
    <property type="match status" value="1"/>
</dbReference>
<dbReference type="GO" id="GO:0046872">
    <property type="term" value="F:metal ion binding"/>
    <property type="evidence" value="ECO:0007669"/>
    <property type="project" value="UniProtKB-UniRule"/>
</dbReference>
<evidence type="ECO:0000256" key="16">
    <source>
        <dbReference type="ARBA" id="ARBA00049209"/>
    </source>
</evidence>
<evidence type="ECO:0000313" key="22">
    <source>
        <dbReference type="Proteomes" id="UP000325307"/>
    </source>
</evidence>
<comment type="catalytic activity">
    <reaction evidence="2 18">
        <text>(6R)-NADPHX = (6S)-NADPHX</text>
        <dbReference type="Rhea" id="RHEA:32227"/>
        <dbReference type="ChEBI" id="CHEBI:64076"/>
        <dbReference type="ChEBI" id="CHEBI:64077"/>
        <dbReference type="EC" id="5.1.99.6"/>
    </reaction>
</comment>
<evidence type="ECO:0000256" key="13">
    <source>
        <dbReference type="ARBA" id="ARBA00023268"/>
    </source>
</evidence>
<dbReference type="SUPFAM" id="SSF53613">
    <property type="entry name" value="Ribokinase-like"/>
    <property type="match status" value="1"/>
</dbReference>
<dbReference type="Pfam" id="PF01256">
    <property type="entry name" value="Carb_kinase"/>
    <property type="match status" value="1"/>
</dbReference>
<evidence type="ECO:0000256" key="10">
    <source>
        <dbReference type="ARBA" id="ARBA00023027"/>
    </source>
</evidence>
<dbReference type="Proteomes" id="UP000325307">
    <property type="component" value="Unassembled WGS sequence"/>
</dbReference>
<comment type="catalytic activity">
    <reaction evidence="1 18">
        <text>(6R)-NADHX = (6S)-NADHX</text>
        <dbReference type="Rhea" id="RHEA:32215"/>
        <dbReference type="ChEBI" id="CHEBI:64074"/>
        <dbReference type="ChEBI" id="CHEBI:64075"/>
        <dbReference type="EC" id="5.1.99.6"/>
    </reaction>
</comment>
<keyword evidence="8 17" id="KW-0521">NADP</keyword>
<dbReference type="Gene3D" id="3.40.1190.20">
    <property type="match status" value="1"/>
</dbReference>
<dbReference type="PROSITE" id="PS01050">
    <property type="entry name" value="YJEF_C_2"/>
    <property type="match status" value="1"/>
</dbReference>
<keyword evidence="12 17" id="KW-0456">Lyase</keyword>
<evidence type="ECO:0000256" key="2">
    <source>
        <dbReference type="ARBA" id="ARBA00000909"/>
    </source>
</evidence>
<dbReference type="GO" id="GO:0052855">
    <property type="term" value="F:ADP-dependent NAD(P)H-hydrate dehydratase activity"/>
    <property type="evidence" value="ECO:0007669"/>
    <property type="project" value="UniProtKB-UniRule"/>
</dbReference>
<dbReference type="InterPro" id="IPR036652">
    <property type="entry name" value="YjeF_N_dom_sf"/>
</dbReference>
<evidence type="ECO:0000256" key="4">
    <source>
        <dbReference type="ARBA" id="ARBA00009524"/>
    </source>
</evidence>
<feature type="domain" description="YjeF C-terminal" evidence="19">
    <location>
        <begin position="228"/>
        <end position="494"/>
    </location>
</feature>
<feature type="binding site" evidence="17">
    <location>
        <position position="361"/>
    </location>
    <ligand>
        <name>(6S)-NADPHX</name>
        <dbReference type="ChEBI" id="CHEBI:64076"/>
    </ligand>
</feature>
<dbReference type="SUPFAM" id="SSF64153">
    <property type="entry name" value="YjeF N-terminal domain-like"/>
    <property type="match status" value="1"/>
</dbReference>
<keyword evidence="7 17" id="KW-0067">ATP-binding</keyword>
<comment type="caution">
    <text evidence="21">The sequence shown here is derived from an EMBL/GenBank/DDBJ whole genome shotgun (WGS) entry which is preliminary data.</text>
</comment>
<dbReference type="PANTHER" id="PTHR12592:SF0">
    <property type="entry name" value="ATP-DEPENDENT (S)-NAD(P)H-HYDRATE DEHYDRATASE"/>
    <property type="match status" value="1"/>
</dbReference>
<feature type="domain" description="YjeF N-terminal" evidence="20">
    <location>
        <begin position="10"/>
        <end position="221"/>
    </location>
</feature>
<comment type="function">
    <text evidence="17">Catalyzes the dehydration of the S-form of NAD(P)HX at the expense of ADP, which is converted to AMP. Together with NAD(P)HX epimerase, which catalyzes the epimerization of the S- and R-forms, the enzyme allows the repair of both epimers of NAD(P)HX, a damaged form of NAD(P)H that is a result of enzymatic or heat-dependent hydration.</text>
</comment>
<evidence type="ECO:0000256" key="3">
    <source>
        <dbReference type="ARBA" id="ARBA00006001"/>
    </source>
</evidence>
<feature type="binding site" evidence="17">
    <location>
        <position position="316"/>
    </location>
    <ligand>
        <name>(6S)-NADPHX</name>
        <dbReference type="ChEBI" id="CHEBI:64076"/>
    </ligand>
</feature>
<dbReference type="GO" id="GO:0110051">
    <property type="term" value="P:metabolite repair"/>
    <property type="evidence" value="ECO:0007669"/>
    <property type="project" value="TreeGrafter"/>
</dbReference>
<evidence type="ECO:0000256" key="18">
    <source>
        <dbReference type="PIRNR" id="PIRNR017184"/>
    </source>
</evidence>
<evidence type="ECO:0000256" key="7">
    <source>
        <dbReference type="ARBA" id="ARBA00022840"/>
    </source>
</evidence>
<evidence type="ECO:0000256" key="1">
    <source>
        <dbReference type="ARBA" id="ARBA00000013"/>
    </source>
</evidence>
<evidence type="ECO:0000256" key="12">
    <source>
        <dbReference type="ARBA" id="ARBA00023239"/>
    </source>
</evidence>
<dbReference type="InterPro" id="IPR030677">
    <property type="entry name" value="Nnr"/>
</dbReference>
<dbReference type="NCBIfam" id="TIGR00196">
    <property type="entry name" value="yjeF_cterm"/>
    <property type="match status" value="1"/>
</dbReference>
<dbReference type="InterPro" id="IPR029056">
    <property type="entry name" value="Ribokinase-like"/>
</dbReference>
<dbReference type="GO" id="GO:0046496">
    <property type="term" value="P:nicotinamide nucleotide metabolic process"/>
    <property type="evidence" value="ECO:0007669"/>
    <property type="project" value="UniProtKB-UniRule"/>
</dbReference>
<keyword evidence="9 18" id="KW-0630">Potassium</keyword>
<comment type="function">
    <text evidence="14 18">Bifunctional enzyme that catalyzes the epimerization of the S- and R-forms of NAD(P)HX and the dehydration of the S-form of NAD(P)HX at the expense of ADP, which is converted to AMP. This allows the repair of both epimers of NAD(P)HX, a damaged form of NAD(P)H that is a result of enzymatic or heat-dependent hydration.</text>
</comment>
<feature type="binding site" evidence="17">
    <location>
        <begin position="403"/>
        <end position="407"/>
    </location>
    <ligand>
        <name>AMP</name>
        <dbReference type="ChEBI" id="CHEBI:456215"/>
    </ligand>
</feature>
<dbReference type="InterPro" id="IPR004443">
    <property type="entry name" value="YjeF_N_dom"/>
</dbReference>
<organism evidence="21 22">
    <name type="scientific">Zafaria cholistanensis</name>
    <dbReference type="NCBI Taxonomy" id="1682741"/>
    <lineage>
        <taxon>Bacteria</taxon>
        <taxon>Bacillati</taxon>
        <taxon>Actinomycetota</taxon>
        <taxon>Actinomycetes</taxon>
        <taxon>Micrococcales</taxon>
        <taxon>Micrococcaceae</taxon>
        <taxon>Zafaria</taxon>
    </lineage>
</organism>
<comment type="similarity">
    <text evidence="4 18">In the C-terminal section; belongs to the NnrD/CARKD family.</text>
</comment>
<evidence type="ECO:0000256" key="17">
    <source>
        <dbReference type="HAMAP-Rule" id="MF_01965"/>
    </source>
</evidence>
<sequence>MIPAYTGTQIRAAEQPLLEAGEGPSLMRQAAFGLAQHTMDLLRARRGRVYGSSAAALVGTGNNGGDALLALALMARRGVACTAILTGEKAHAEGLAALRKAGGKLVRTVNSADTRQRSRSNRWREANQVIAGADVLIDAVLGTGARGAVELPKISPETLVVACDLPSGVDADTGQAHGGVLPANLTVTFGALKVGLAVGEGRLLAGRVEVVDIGLGPHLGKPELHVLEPGDAARTLPRPAQSVHKYSRGVLGLVAGSAQYPGAALLTATAAVNTGLGMLRTVSVPEIGPLLAQRVPEAIPAPDATAHVQAWAVGPGIGEDPLQAKNAAVAIGTGLPCVVDASALRTFQPEQGHGRLVLTPHAGELEDLLNRAGLRVDRTAIERDPLRWARWAAVGYSSVVLLKGPTTVCVSPDGYAVVISAGGPELATAGSGDVLTGILGALLAVQPVQPSPYELARLAATAVLVHGTAGRLAGPGPFGASGLAEAVPEALHAAAAGESVFNSTSRVINSGSKEIA</sequence>
<dbReference type="PIRSF" id="PIRSF017184">
    <property type="entry name" value="Nnr"/>
    <property type="match status" value="1"/>
</dbReference>
<dbReference type="GO" id="GO:0005524">
    <property type="term" value="F:ATP binding"/>
    <property type="evidence" value="ECO:0007669"/>
    <property type="project" value="UniProtKB-UniRule"/>
</dbReference>
<evidence type="ECO:0000256" key="15">
    <source>
        <dbReference type="ARBA" id="ARBA00048238"/>
    </source>
</evidence>
<dbReference type="GO" id="GO:0052856">
    <property type="term" value="F:NAD(P)HX epimerase activity"/>
    <property type="evidence" value="ECO:0007669"/>
    <property type="project" value="UniProtKB-EC"/>
</dbReference>
<comment type="subunit">
    <text evidence="17">Homotetramer.</text>
</comment>